<evidence type="ECO:0000256" key="4">
    <source>
        <dbReference type="ARBA" id="ARBA00022692"/>
    </source>
</evidence>
<feature type="transmembrane region" description="Helical" evidence="8">
    <location>
        <begin position="261"/>
        <end position="285"/>
    </location>
</feature>
<evidence type="ECO:0000313" key="9">
    <source>
        <dbReference type="EMBL" id="NIH79687.1"/>
    </source>
</evidence>
<feature type="transmembrane region" description="Helical" evidence="8">
    <location>
        <begin position="421"/>
        <end position="440"/>
    </location>
</feature>
<feature type="transmembrane region" description="Helical" evidence="8">
    <location>
        <begin position="221"/>
        <end position="240"/>
    </location>
</feature>
<evidence type="ECO:0000256" key="7">
    <source>
        <dbReference type="PIRNR" id="PIRNR002744"/>
    </source>
</evidence>
<keyword evidence="5 8" id="KW-1133">Transmembrane helix</keyword>
<keyword evidence="4 8" id="KW-0812">Transmembrane</keyword>
<keyword evidence="3 7" id="KW-0813">Transport</keyword>
<feature type="transmembrane region" description="Helical" evidence="8">
    <location>
        <begin position="153"/>
        <end position="172"/>
    </location>
</feature>
<evidence type="ECO:0000256" key="3">
    <source>
        <dbReference type="ARBA" id="ARBA00022448"/>
    </source>
</evidence>
<feature type="transmembrane region" description="Helical" evidence="8">
    <location>
        <begin position="68"/>
        <end position="93"/>
    </location>
</feature>
<evidence type="ECO:0000313" key="10">
    <source>
        <dbReference type="Proteomes" id="UP000754495"/>
    </source>
</evidence>
<feature type="transmembrane region" description="Helical" evidence="8">
    <location>
        <begin position="365"/>
        <end position="390"/>
    </location>
</feature>
<dbReference type="PIRSF" id="PIRSF002744">
    <property type="entry name" value="Pur-cyt_permease"/>
    <property type="match status" value="1"/>
</dbReference>
<dbReference type="Pfam" id="PF02133">
    <property type="entry name" value="Transp_cyt_pur"/>
    <property type="match status" value="1"/>
</dbReference>
<keyword evidence="6 7" id="KW-0472">Membrane</keyword>
<evidence type="ECO:0000256" key="6">
    <source>
        <dbReference type="ARBA" id="ARBA00023136"/>
    </source>
</evidence>
<organism evidence="9 10">
    <name type="scientific">Amycolatopsis viridis</name>
    <dbReference type="NCBI Taxonomy" id="185678"/>
    <lineage>
        <taxon>Bacteria</taxon>
        <taxon>Bacillati</taxon>
        <taxon>Actinomycetota</taxon>
        <taxon>Actinomycetes</taxon>
        <taxon>Pseudonocardiales</taxon>
        <taxon>Pseudonocardiaceae</taxon>
        <taxon>Amycolatopsis</taxon>
    </lineage>
</organism>
<feature type="transmembrane region" description="Helical" evidence="8">
    <location>
        <begin position="105"/>
        <end position="133"/>
    </location>
</feature>
<protein>
    <submittedName>
        <fullName evidence="9">Purine-cytosine permease-like protein</fullName>
    </submittedName>
</protein>
<dbReference type="RefSeq" id="WP_167113040.1">
    <property type="nucleotide sequence ID" value="NZ_JAANOU010000001.1"/>
</dbReference>
<sequence>MNSDVMKTTGAAEFEDRVGKIERTGIEHIPEEARKSRPRNLFTILFGGSLTFSVIIIGWFPISFGLSFWQATSAVVVGSAVGAALLTPTGLFGPRTGTNNPVSSGAFFGVAGRLIGSLLEATASLAFAALSIWTGGDALAGALSRFFGMTDATVARLVAYAVLSVIVTLVSVLGHANMVAAQKFMIPTAGLCLLVGIGVYARHFDASYGGTGHYALGSLFPTWVASALLCASTVASYGAYAGDWTRHISRKLHTDGSVMRAMFLGGLFGLGGPFMWGTFTATAVFNNGGFAAPYVLGLVDNAPLWFVPALIYLGLASGTAQAVINTYGTGLDTSAIIPRLSRVQATLVACVLATGLVYVGHFSHAVSAAVTVFLQLLACFSIPWIIIVTIGHVRRRGYYDPDALQVFNRGERGGIYWFRHGFNLCGLGVWIVATTVGLLFSANEWFTGPGAHLFGGADLGFLVAGCLAALLYPLVVRVFPEPAEVYGPS</sequence>
<evidence type="ECO:0000256" key="5">
    <source>
        <dbReference type="ARBA" id="ARBA00022989"/>
    </source>
</evidence>
<comment type="caution">
    <text evidence="9">The sequence shown here is derived from an EMBL/GenBank/DDBJ whole genome shotgun (WGS) entry which is preliminary data.</text>
</comment>
<feature type="transmembrane region" description="Helical" evidence="8">
    <location>
        <begin position="460"/>
        <end position="479"/>
    </location>
</feature>
<name>A0ABX0SUS6_9PSEU</name>
<evidence type="ECO:0000256" key="1">
    <source>
        <dbReference type="ARBA" id="ARBA00004141"/>
    </source>
</evidence>
<gene>
    <name evidence="9" type="ORF">FHX46_002217</name>
</gene>
<comment type="similarity">
    <text evidence="2 7">Belongs to the purine-cytosine permease (2.A.39) family.</text>
</comment>
<evidence type="ECO:0000256" key="8">
    <source>
        <dbReference type="SAM" id="Phobius"/>
    </source>
</evidence>
<dbReference type="InterPro" id="IPR001248">
    <property type="entry name" value="Pur-cyt_permease"/>
</dbReference>
<dbReference type="PANTHER" id="PTHR31806">
    <property type="entry name" value="PURINE-CYTOSINE PERMEASE FCY2-RELATED"/>
    <property type="match status" value="1"/>
</dbReference>
<feature type="transmembrane region" description="Helical" evidence="8">
    <location>
        <begin position="184"/>
        <end position="201"/>
    </location>
</feature>
<reference evidence="9 10" key="1">
    <citation type="submission" date="2020-03" db="EMBL/GenBank/DDBJ databases">
        <title>Sequencing the genomes of 1000 actinobacteria strains.</title>
        <authorList>
            <person name="Klenk H.-P."/>
        </authorList>
    </citation>
    <scope>NUCLEOTIDE SEQUENCE [LARGE SCALE GENOMIC DNA]</scope>
    <source>
        <strain evidence="9 10">DSM 45668</strain>
    </source>
</reference>
<dbReference type="PANTHER" id="PTHR31806:SF1">
    <property type="entry name" value="PURINE-CYTOSINE PERMEASE FCY2-RELATED"/>
    <property type="match status" value="1"/>
</dbReference>
<feature type="transmembrane region" description="Helical" evidence="8">
    <location>
        <begin position="41"/>
        <end position="62"/>
    </location>
</feature>
<dbReference type="Gene3D" id="1.10.4160.10">
    <property type="entry name" value="Hydantoin permease"/>
    <property type="match status" value="1"/>
</dbReference>
<feature type="transmembrane region" description="Helical" evidence="8">
    <location>
        <begin position="340"/>
        <end position="359"/>
    </location>
</feature>
<proteinExistence type="inferred from homology"/>
<dbReference type="InterPro" id="IPR026030">
    <property type="entry name" value="Pur-cyt_permease_Fcy2/21/22"/>
</dbReference>
<accession>A0ABX0SUS6</accession>
<dbReference type="EMBL" id="JAANOU010000001">
    <property type="protein sequence ID" value="NIH79687.1"/>
    <property type="molecule type" value="Genomic_DNA"/>
</dbReference>
<evidence type="ECO:0000256" key="2">
    <source>
        <dbReference type="ARBA" id="ARBA00008974"/>
    </source>
</evidence>
<dbReference type="Proteomes" id="UP000754495">
    <property type="component" value="Unassembled WGS sequence"/>
</dbReference>
<keyword evidence="10" id="KW-1185">Reference proteome</keyword>
<feature type="transmembrane region" description="Helical" evidence="8">
    <location>
        <begin position="305"/>
        <end position="328"/>
    </location>
</feature>
<comment type="subcellular location">
    <subcellularLocation>
        <location evidence="1">Membrane</location>
        <topology evidence="1">Multi-pass membrane protein</topology>
    </subcellularLocation>
</comment>